<dbReference type="InterPro" id="IPR014016">
    <property type="entry name" value="UvrD-like_ATP-bd"/>
</dbReference>
<comment type="catalytic activity">
    <reaction evidence="9">
        <text>ATP + H2O = ADP + phosphate + H(+)</text>
        <dbReference type="Rhea" id="RHEA:13065"/>
        <dbReference type="ChEBI" id="CHEBI:15377"/>
        <dbReference type="ChEBI" id="CHEBI:15378"/>
        <dbReference type="ChEBI" id="CHEBI:30616"/>
        <dbReference type="ChEBI" id="CHEBI:43474"/>
        <dbReference type="ChEBI" id="CHEBI:456216"/>
        <dbReference type="EC" id="5.6.2.4"/>
    </reaction>
</comment>
<dbReference type="CDD" id="cd17932">
    <property type="entry name" value="DEXQc_UvrD"/>
    <property type="match status" value="1"/>
</dbReference>
<keyword evidence="3 10" id="KW-0378">Hydrolase</keyword>
<dbReference type="Pfam" id="PF13361">
    <property type="entry name" value="UvrD_C"/>
    <property type="match status" value="1"/>
</dbReference>
<evidence type="ECO:0000256" key="2">
    <source>
        <dbReference type="ARBA" id="ARBA00022741"/>
    </source>
</evidence>
<reference evidence="13" key="2">
    <citation type="submission" date="2021-04" db="EMBL/GenBank/DDBJ databases">
        <authorList>
            <person name="Gilroy R."/>
        </authorList>
    </citation>
    <scope>NUCLEOTIDE SEQUENCE</scope>
    <source>
        <strain evidence="13">ChiSjej1B19-5720</strain>
    </source>
</reference>
<evidence type="ECO:0000313" key="13">
    <source>
        <dbReference type="EMBL" id="HJB27777.1"/>
    </source>
</evidence>
<proteinExistence type="inferred from homology"/>
<dbReference type="InterPro" id="IPR000212">
    <property type="entry name" value="DNA_helicase_UvrD/REP"/>
</dbReference>
<protein>
    <recommendedName>
        <fullName evidence="8">DNA 3'-5' helicase</fullName>
        <ecNumber evidence="8">5.6.2.4</ecNumber>
    </recommendedName>
</protein>
<evidence type="ECO:0000256" key="3">
    <source>
        <dbReference type="ARBA" id="ARBA00022801"/>
    </source>
</evidence>
<reference evidence="13" key="1">
    <citation type="journal article" date="2021" name="PeerJ">
        <title>Extensive microbial diversity within the chicken gut microbiome revealed by metagenomics and culture.</title>
        <authorList>
            <person name="Gilroy R."/>
            <person name="Ravi A."/>
            <person name="Getino M."/>
            <person name="Pursley I."/>
            <person name="Horton D.L."/>
            <person name="Alikhan N.F."/>
            <person name="Baker D."/>
            <person name="Gharbi K."/>
            <person name="Hall N."/>
            <person name="Watson M."/>
            <person name="Adriaenssens E.M."/>
            <person name="Foster-Nyarko E."/>
            <person name="Jarju S."/>
            <person name="Secka A."/>
            <person name="Antonio M."/>
            <person name="Oren A."/>
            <person name="Chaudhuri R.R."/>
            <person name="La Ragione R."/>
            <person name="Hildebrand F."/>
            <person name="Pallen M.J."/>
        </authorList>
    </citation>
    <scope>NUCLEOTIDE SEQUENCE</scope>
    <source>
        <strain evidence="13">ChiSjej1B19-5720</strain>
    </source>
</reference>
<dbReference type="PROSITE" id="PS51217">
    <property type="entry name" value="UVRD_HELICASE_CTER"/>
    <property type="match status" value="1"/>
</dbReference>
<dbReference type="Proteomes" id="UP000823842">
    <property type="component" value="Unassembled WGS sequence"/>
</dbReference>
<feature type="domain" description="UvrD-like helicase ATP-binding" evidence="11">
    <location>
        <begin position="1"/>
        <end position="273"/>
    </location>
</feature>
<dbReference type="EC" id="5.6.2.4" evidence="8"/>
<dbReference type="GO" id="GO:0003677">
    <property type="term" value="F:DNA binding"/>
    <property type="evidence" value="ECO:0007669"/>
    <property type="project" value="InterPro"/>
</dbReference>
<comment type="caution">
    <text evidence="13">The sequence shown here is derived from an EMBL/GenBank/DDBJ whole genome shotgun (WGS) entry which is preliminary data.</text>
</comment>
<dbReference type="AlphaFoldDB" id="A0A9D2RV28"/>
<evidence type="ECO:0000256" key="10">
    <source>
        <dbReference type="PROSITE-ProRule" id="PRU00560"/>
    </source>
</evidence>
<dbReference type="InterPro" id="IPR014017">
    <property type="entry name" value="DNA_helicase_UvrD-like_C"/>
</dbReference>
<keyword evidence="4 10" id="KW-0347">Helicase</keyword>
<dbReference type="GO" id="GO:0005524">
    <property type="term" value="F:ATP binding"/>
    <property type="evidence" value="ECO:0007669"/>
    <property type="project" value="UniProtKB-UniRule"/>
</dbReference>
<dbReference type="InterPro" id="IPR013986">
    <property type="entry name" value="DExx_box_DNA_helicase_dom_sf"/>
</dbReference>
<evidence type="ECO:0000256" key="8">
    <source>
        <dbReference type="ARBA" id="ARBA00034808"/>
    </source>
</evidence>
<dbReference type="GO" id="GO:0005829">
    <property type="term" value="C:cytosol"/>
    <property type="evidence" value="ECO:0007669"/>
    <property type="project" value="TreeGrafter"/>
</dbReference>
<evidence type="ECO:0000256" key="1">
    <source>
        <dbReference type="ARBA" id="ARBA00009922"/>
    </source>
</evidence>
<dbReference type="EMBL" id="DWYZ01000070">
    <property type="protein sequence ID" value="HJB27777.1"/>
    <property type="molecule type" value="Genomic_DNA"/>
</dbReference>
<comment type="similarity">
    <text evidence="1">Belongs to the helicase family. UvrD subfamily.</text>
</comment>
<sequence>MRLNDEQQRAVDLTEGPVILVSCPGSGKTTTLLARINNIIRKGIPPEKILMVTFTKAAADEMAEKYKREYGSPDGILFCTIHALCLRILLTYGGYTADSILKEADAKQFLFSEVKRKRYSRDVGKTVSHFLTQYSAAKNNLIPIGKIEPEGMTKQVFCSLAESYENMKKEYKKIDFDDMLEYALKLMKQDDYVCKALQERWDYIQVDEYQDTNILQRDILYLLSSRHRNLCVAGDDDQSIYRFRGARPEIMLNFTKDFPDAKIVKNSTNYRSMPGIIELANQLIIKNKSRFTKDFLAGREGKSEVCILGFENVDAQLAALCKELKGKENNDVAILYRNNIQAEPIADCFLKEGIPFYTTEKIQDSYDSWIWGDIQAYYRLSKGNGTSHDMLRIIDRPLRYLGNICRNAGEMTKEGMSKEAREQLRDWRLENAEKQIYLFFRHLSLMGRMIPKDFLEYLLNTVRYRDYIAEYFQSTSQDPEAAFQSLRIYAEDAAKFATMEQWLQYVIKRSFLLKKKNMEKEGVLLSTMHRSKGLEWEHVYIIDCNEGVVPGKRTDGDIAALEEERRLFYVAITRAKSKLDIYYTRKRGNKNVSRSRFLEEITDMGDTGNDGAGKKKTPLKRNSMANHRKYGMCMITGINAKGQYMAVTLPGKKEIIGKEEDFS</sequence>
<keyword evidence="2 10" id="KW-0547">Nucleotide-binding</keyword>
<evidence type="ECO:0000256" key="4">
    <source>
        <dbReference type="ARBA" id="ARBA00022806"/>
    </source>
</evidence>
<dbReference type="Gene3D" id="3.40.50.300">
    <property type="entry name" value="P-loop containing nucleotide triphosphate hydrolases"/>
    <property type="match status" value="2"/>
</dbReference>
<dbReference type="Gene3D" id="1.10.486.10">
    <property type="entry name" value="PCRA, domain 4"/>
    <property type="match status" value="1"/>
</dbReference>
<dbReference type="SUPFAM" id="SSF52540">
    <property type="entry name" value="P-loop containing nucleoside triphosphate hydrolases"/>
    <property type="match status" value="1"/>
</dbReference>
<dbReference type="PANTHER" id="PTHR11070:SF63">
    <property type="entry name" value="DNA HELICASE IV"/>
    <property type="match status" value="1"/>
</dbReference>
<dbReference type="InterPro" id="IPR027417">
    <property type="entry name" value="P-loop_NTPase"/>
</dbReference>
<accession>A0A9D2RV28</accession>
<dbReference type="PANTHER" id="PTHR11070">
    <property type="entry name" value="UVRD / RECB / PCRA DNA HELICASE FAMILY MEMBER"/>
    <property type="match status" value="1"/>
</dbReference>
<feature type="binding site" evidence="10">
    <location>
        <begin position="22"/>
        <end position="29"/>
    </location>
    <ligand>
        <name>ATP</name>
        <dbReference type="ChEBI" id="CHEBI:30616"/>
    </ligand>
</feature>
<dbReference type="GO" id="GO:0016787">
    <property type="term" value="F:hydrolase activity"/>
    <property type="evidence" value="ECO:0007669"/>
    <property type="project" value="UniProtKB-UniRule"/>
</dbReference>
<keyword evidence="5 10" id="KW-0067">ATP-binding</keyword>
<dbReference type="Gene3D" id="1.10.10.160">
    <property type="match status" value="1"/>
</dbReference>
<dbReference type="GO" id="GO:0043138">
    <property type="term" value="F:3'-5' DNA helicase activity"/>
    <property type="evidence" value="ECO:0007669"/>
    <property type="project" value="UniProtKB-EC"/>
</dbReference>
<dbReference type="Pfam" id="PF00580">
    <property type="entry name" value="UvrD-helicase"/>
    <property type="match status" value="1"/>
</dbReference>
<gene>
    <name evidence="13" type="ORF">IAA06_03160</name>
</gene>
<evidence type="ECO:0000313" key="14">
    <source>
        <dbReference type="Proteomes" id="UP000823842"/>
    </source>
</evidence>
<dbReference type="GO" id="GO:0000725">
    <property type="term" value="P:recombinational repair"/>
    <property type="evidence" value="ECO:0007669"/>
    <property type="project" value="TreeGrafter"/>
</dbReference>
<evidence type="ECO:0000259" key="12">
    <source>
        <dbReference type="PROSITE" id="PS51217"/>
    </source>
</evidence>
<name>A0A9D2RV28_9FIRM</name>
<evidence type="ECO:0000259" key="11">
    <source>
        <dbReference type="PROSITE" id="PS51198"/>
    </source>
</evidence>
<dbReference type="PROSITE" id="PS51198">
    <property type="entry name" value="UVRD_HELICASE_ATP_BIND"/>
    <property type="match status" value="1"/>
</dbReference>
<comment type="catalytic activity">
    <reaction evidence="7">
        <text>Couples ATP hydrolysis with the unwinding of duplex DNA by translocating in the 3'-5' direction.</text>
        <dbReference type="EC" id="5.6.2.4"/>
    </reaction>
</comment>
<evidence type="ECO:0000256" key="5">
    <source>
        <dbReference type="ARBA" id="ARBA00022840"/>
    </source>
</evidence>
<keyword evidence="6" id="KW-0413">Isomerase</keyword>
<feature type="domain" description="UvrD-like helicase C-terminal" evidence="12">
    <location>
        <begin position="274"/>
        <end position="533"/>
    </location>
</feature>
<evidence type="ECO:0000256" key="7">
    <source>
        <dbReference type="ARBA" id="ARBA00034617"/>
    </source>
</evidence>
<organism evidence="13 14">
    <name type="scientific">Candidatus Blautia faecavium</name>
    <dbReference type="NCBI Taxonomy" id="2838487"/>
    <lineage>
        <taxon>Bacteria</taxon>
        <taxon>Bacillati</taxon>
        <taxon>Bacillota</taxon>
        <taxon>Clostridia</taxon>
        <taxon>Lachnospirales</taxon>
        <taxon>Lachnospiraceae</taxon>
        <taxon>Blautia</taxon>
    </lineage>
</organism>
<evidence type="ECO:0000256" key="9">
    <source>
        <dbReference type="ARBA" id="ARBA00048988"/>
    </source>
</evidence>
<evidence type="ECO:0000256" key="6">
    <source>
        <dbReference type="ARBA" id="ARBA00023235"/>
    </source>
</evidence>